<accession>A0A3L6FJ61</accession>
<feature type="region of interest" description="Disordered" evidence="1">
    <location>
        <begin position="1"/>
        <end position="67"/>
    </location>
</feature>
<organism evidence="2">
    <name type="scientific">Zea mays</name>
    <name type="common">Maize</name>
    <dbReference type="NCBI Taxonomy" id="4577"/>
    <lineage>
        <taxon>Eukaryota</taxon>
        <taxon>Viridiplantae</taxon>
        <taxon>Streptophyta</taxon>
        <taxon>Embryophyta</taxon>
        <taxon>Tracheophyta</taxon>
        <taxon>Spermatophyta</taxon>
        <taxon>Magnoliopsida</taxon>
        <taxon>Liliopsida</taxon>
        <taxon>Poales</taxon>
        <taxon>Poaceae</taxon>
        <taxon>PACMAD clade</taxon>
        <taxon>Panicoideae</taxon>
        <taxon>Andropogonodae</taxon>
        <taxon>Andropogoneae</taxon>
        <taxon>Tripsacinae</taxon>
        <taxon>Zea</taxon>
    </lineage>
</organism>
<accession>A0A1D6MUI5</accession>
<dbReference type="EMBL" id="CM007649">
    <property type="protein sequence ID" value="ONM32510.1"/>
    <property type="molecule type" value="Genomic_DNA"/>
</dbReference>
<gene>
    <name evidence="2" type="ORF">ZEAMMB73_Zm00001d041137</name>
</gene>
<evidence type="ECO:0000256" key="1">
    <source>
        <dbReference type="SAM" id="MobiDB-lite"/>
    </source>
</evidence>
<dbReference type="AlphaFoldDB" id="A0A1D6MUI5"/>
<name>A0A1D6MUI5_MAIZE</name>
<feature type="compositionally biased region" description="Polar residues" evidence="1">
    <location>
        <begin position="7"/>
        <end position="18"/>
    </location>
</feature>
<evidence type="ECO:0000313" key="2">
    <source>
        <dbReference type="EMBL" id="ONM32510.1"/>
    </source>
</evidence>
<proteinExistence type="predicted"/>
<dbReference type="PaxDb" id="4577-GRMZM5G855629_P01"/>
<reference evidence="2" key="1">
    <citation type="submission" date="2015-12" db="EMBL/GenBank/DDBJ databases">
        <title>Update maize B73 reference genome by single molecule sequencing technologies.</title>
        <authorList>
            <consortium name="Maize Genome Sequencing Project"/>
            <person name="Ware D."/>
        </authorList>
    </citation>
    <scope>NUCLEOTIDE SEQUENCE [LARGE SCALE GENOMIC DNA]</scope>
    <source>
        <tissue evidence="2">Seedling</tissue>
    </source>
</reference>
<protein>
    <submittedName>
        <fullName evidence="2">Uncharacterized protein</fullName>
    </submittedName>
</protein>
<dbReference type="InParanoid" id="A0A1D6MUI5"/>
<dbReference type="OMA" id="MKNRCST"/>
<sequence>MELGKPHSTSSKMKNRCSTGIPPPPSIIGALVSQQSVPPAAGASPKADPALDPDPEWVGVQSSSGDLLSSTPALVLALGLRSSTRRARLGRCRG</sequence>